<feature type="region of interest" description="Disordered" evidence="1">
    <location>
        <begin position="42"/>
        <end position="69"/>
    </location>
</feature>
<name>A0A834IBP3_RHYFE</name>
<gene>
    <name evidence="2" type="ORF">GWI33_008817</name>
</gene>
<evidence type="ECO:0000256" key="1">
    <source>
        <dbReference type="SAM" id="MobiDB-lite"/>
    </source>
</evidence>
<dbReference type="EMBL" id="JAACXV010000408">
    <property type="protein sequence ID" value="KAF7278045.1"/>
    <property type="molecule type" value="Genomic_DNA"/>
</dbReference>
<accession>A0A834IBP3</accession>
<evidence type="ECO:0000313" key="2">
    <source>
        <dbReference type="EMBL" id="KAF7278045.1"/>
    </source>
</evidence>
<sequence>MYIFVSAKTKAYTIPLSAATPEADTKTTDIFSRGLYFGSVQMPTEKGREKKKQCGRKSFNDPPGGFLSEAISTPDTRRTYISRSVGFVAEKEIF</sequence>
<evidence type="ECO:0000313" key="3">
    <source>
        <dbReference type="Proteomes" id="UP000625711"/>
    </source>
</evidence>
<protein>
    <submittedName>
        <fullName evidence="2">Uncharacterized protein</fullName>
    </submittedName>
</protein>
<organism evidence="2 3">
    <name type="scientific">Rhynchophorus ferrugineus</name>
    <name type="common">Red palm weevil</name>
    <name type="synonym">Curculio ferrugineus</name>
    <dbReference type="NCBI Taxonomy" id="354439"/>
    <lineage>
        <taxon>Eukaryota</taxon>
        <taxon>Metazoa</taxon>
        <taxon>Ecdysozoa</taxon>
        <taxon>Arthropoda</taxon>
        <taxon>Hexapoda</taxon>
        <taxon>Insecta</taxon>
        <taxon>Pterygota</taxon>
        <taxon>Neoptera</taxon>
        <taxon>Endopterygota</taxon>
        <taxon>Coleoptera</taxon>
        <taxon>Polyphaga</taxon>
        <taxon>Cucujiformia</taxon>
        <taxon>Curculionidae</taxon>
        <taxon>Dryophthorinae</taxon>
        <taxon>Rhynchophorus</taxon>
    </lineage>
</organism>
<reference evidence="2" key="1">
    <citation type="submission" date="2020-08" db="EMBL/GenBank/DDBJ databases">
        <title>Genome sequencing and assembly of the red palm weevil Rhynchophorus ferrugineus.</title>
        <authorList>
            <person name="Dias G.B."/>
            <person name="Bergman C.M."/>
            <person name="Manee M."/>
        </authorList>
    </citation>
    <scope>NUCLEOTIDE SEQUENCE</scope>
    <source>
        <strain evidence="2">AA-2017</strain>
        <tissue evidence="2">Whole larva</tissue>
    </source>
</reference>
<dbReference type="Proteomes" id="UP000625711">
    <property type="component" value="Unassembled WGS sequence"/>
</dbReference>
<keyword evidence="3" id="KW-1185">Reference proteome</keyword>
<comment type="caution">
    <text evidence="2">The sequence shown here is derived from an EMBL/GenBank/DDBJ whole genome shotgun (WGS) entry which is preliminary data.</text>
</comment>
<proteinExistence type="predicted"/>
<dbReference type="AlphaFoldDB" id="A0A834IBP3"/>